<dbReference type="InterPro" id="IPR050108">
    <property type="entry name" value="CDK"/>
</dbReference>
<dbReference type="GO" id="GO:0005524">
    <property type="term" value="F:ATP binding"/>
    <property type="evidence" value="ECO:0007669"/>
    <property type="project" value="UniProtKB-UniRule"/>
</dbReference>
<dbReference type="OrthoDB" id="204883at2759"/>
<dbReference type="GO" id="GO:0004693">
    <property type="term" value="F:cyclin-dependent protein serine/threonine kinase activity"/>
    <property type="evidence" value="ECO:0007669"/>
    <property type="project" value="UniProtKB-EC"/>
</dbReference>
<keyword evidence="6 10" id="KW-0067">ATP-binding</keyword>
<dbReference type="InterPro" id="IPR008271">
    <property type="entry name" value="Ser/Thr_kinase_AS"/>
</dbReference>
<dbReference type="PROSITE" id="PS50011">
    <property type="entry name" value="PROTEIN_KINASE_DOM"/>
    <property type="match status" value="1"/>
</dbReference>
<dbReference type="Gene3D" id="3.30.200.20">
    <property type="entry name" value="Phosphorylase Kinase, domain 1"/>
    <property type="match status" value="1"/>
</dbReference>
<name>A0A0C2X5N3_SERVB</name>
<dbReference type="SUPFAM" id="SSF56112">
    <property type="entry name" value="Protein kinase-like (PK-like)"/>
    <property type="match status" value="1"/>
</dbReference>
<evidence type="ECO:0000256" key="12">
    <source>
        <dbReference type="SAM" id="MobiDB-lite"/>
    </source>
</evidence>
<dbReference type="InterPro" id="IPR011009">
    <property type="entry name" value="Kinase-like_dom_sf"/>
</dbReference>
<reference evidence="15" key="2">
    <citation type="submission" date="2015-01" db="EMBL/GenBank/DDBJ databases">
        <title>Evolutionary Origins and Diversification of the Mycorrhizal Mutualists.</title>
        <authorList>
            <consortium name="DOE Joint Genome Institute"/>
            <consortium name="Mycorrhizal Genomics Consortium"/>
            <person name="Kohler A."/>
            <person name="Kuo A."/>
            <person name="Nagy L.G."/>
            <person name="Floudas D."/>
            <person name="Copeland A."/>
            <person name="Barry K.W."/>
            <person name="Cichocki N."/>
            <person name="Veneault-Fourrey C."/>
            <person name="LaButti K."/>
            <person name="Lindquist E.A."/>
            <person name="Lipzen A."/>
            <person name="Lundell T."/>
            <person name="Morin E."/>
            <person name="Murat C."/>
            <person name="Riley R."/>
            <person name="Ohm R."/>
            <person name="Sun H."/>
            <person name="Tunlid A."/>
            <person name="Henrissat B."/>
            <person name="Grigoriev I.V."/>
            <person name="Hibbett D.S."/>
            <person name="Martin F."/>
        </authorList>
    </citation>
    <scope>NUCLEOTIDE SEQUENCE [LARGE SCALE GENOMIC DNA]</scope>
    <source>
        <strain evidence="15">MAFF 305830</strain>
    </source>
</reference>
<evidence type="ECO:0000256" key="4">
    <source>
        <dbReference type="ARBA" id="ARBA00022741"/>
    </source>
</evidence>
<keyword evidence="2 11" id="KW-0723">Serine/threonine-protein kinase</keyword>
<organism evidence="14 15">
    <name type="scientific">Serendipita vermifera MAFF 305830</name>
    <dbReference type="NCBI Taxonomy" id="933852"/>
    <lineage>
        <taxon>Eukaryota</taxon>
        <taxon>Fungi</taxon>
        <taxon>Dikarya</taxon>
        <taxon>Basidiomycota</taxon>
        <taxon>Agaricomycotina</taxon>
        <taxon>Agaricomycetes</taxon>
        <taxon>Sebacinales</taxon>
        <taxon>Serendipitaceae</taxon>
        <taxon>Serendipita</taxon>
    </lineage>
</organism>
<comment type="catalytic activity">
    <reaction evidence="7">
        <text>L-threonyl-[protein] + ATP = O-phospho-L-threonyl-[protein] + ADP + H(+)</text>
        <dbReference type="Rhea" id="RHEA:46608"/>
        <dbReference type="Rhea" id="RHEA-COMP:11060"/>
        <dbReference type="Rhea" id="RHEA-COMP:11605"/>
        <dbReference type="ChEBI" id="CHEBI:15378"/>
        <dbReference type="ChEBI" id="CHEBI:30013"/>
        <dbReference type="ChEBI" id="CHEBI:30616"/>
        <dbReference type="ChEBI" id="CHEBI:61977"/>
        <dbReference type="ChEBI" id="CHEBI:456216"/>
        <dbReference type="EC" id="2.7.11.22"/>
    </reaction>
</comment>
<dbReference type="FunFam" id="3.30.200.20:FF:000124">
    <property type="entry name" value="Cyclin-dependent kinase 4"/>
    <property type="match status" value="1"/>
</dbReference>
<keyword evidence="15" id="KW-1185">Reference proteome</keyword>
<keyword evidence="4 10" id="KW-0547">Nucleotide-binding</keyword>
<dbReference type="Pfam" id="PF00069">
    <property type="entry name" value="Pkinase"/>
    <property type="match status" value="1"/>
</dbReference>
<dbReference type="PROSITE" id="PS00108">
    <property type="entry name" value="PROTEIN_KINASE_ST"/>
    <property type="match status" value="1"/>
</dbReference>
<dbReference type="EMBL" id="KN824278">
    <property type="protein sequence ID" value="KIM33438.1"/>
    <property type="molecule type" value="Genomic_DNA"/>
</dbReference>
<dbReference type="STRING" id="933852.A0A0C2X5N3"/>
<protein>
    <recommendedName>
        <fullName evidence="13">Protein kinase domain-containing protein</fullName>
    </recommendedName>
</protein>
<feature type="binding site" evidence="10">
    <location>
        <position position="63"/>
    </location>
    <ligand>
        <name>ATP</name>
        <dbReference type="ChEBI" id="CHEBI:30616"/>
    </ligand>
</feature>
<comment type="catalytic activity">
    <reaction evidence="9">
        <text>[DNA-directed RNA polymerase] + ATP = phospho-[DNA-directed RNA polymerase] + ADP + H(+)</text>
        <dbReference type="Rhea" id="RHEA:10216"/>
        <dbReference type="Rhea" id="RHEA-COMP:11321"/>
        <dbReference type="Rhea" id="RHEA-COMP:11322"/>
        <dbReference type="ChEBI" id="CHEBI:15378"/>
        <dbReference type="ChEBI" id="CHEBI:30616"/>
        <dbReference type="ChEBI" id="CHEBI:43176"/>
        <dbReference type="ChEBI" id="CHEBI:68546"/>
        <dbReference type="ChEBI" id="CHEBI:456216"/>
        <dbReference type="EC" id="2.7.11.23"/>
    </reaction>
</comment>
<evidence type="ECO:0000256" key="2">
    <source>
        <dbReference type="ARBA" id="ARBA00022527"/>
    </source>
</evidence>
<dbReference type="PANTHER" id="PTHR24056:SF546">
    <property type="entry name" value="CYCLIN-DEPENDENT KINASE 12"/>
    <property type="match status" value="1"/>
</dbReference>
<feature type="region of interest" description="Disordered" evidence="12">
    <location>
        <begin position="1"/>
        <end position="25"/>
    </location>
</feature>
<feature type="domain" description="Protein kinase" evidence="13">
    <location>
        <begin position="34"/>
        <end position="318"/>
    </location>
</feature>
<evidence type="ECO:0000256" key="10">
    <source>
        <dbReference type="PROSITE-ProRule" id="PRU10141"/>
    </source>
</evidence>
<reference evidence="14 15" key="1">
    <citation type="submission" date="2014-04" db="EMBL/GenBank/DDBJ databases">
        <authorList>
            <consortium name="DOE Joint Genome Institute"/>
            <person name="Kuo A."/>
            <person name="Zuccaro A."/>
            <person name="Kohler A."/>
            <person name="Nagy L.G."/>
            <person name="Floudas D."/>
            <person name="Copeland A."/>
            <person name="Barry K.W."/>
            <person name="Cichocki N."/>
            <person name="Veneault-Fourrey C."/>
            <person name="LaButti K."/>
            <person name="Lindquist E.A."/>
            <person name="Lipzen A."/>
            <person name="Lundell T."/>
            <person name="Morin E."/>
            <person name="Murat C."/>
            <person name="Sun H."/>
            <person name="Tunlid A."/>
            <person name="Henrissat B."/>
            <person name="Grigoriev I.V."/>
            <person name="Hibbett D.S."/>
            <person name="Martin F."/>
            <person name="Nordberg H.P."/>
            <person name="Cantor M.N."/>
            <person name="Hua S.X."/>
        </authorList>
    </citation>
    <scope>NUCLEOTIDE SEQUENCE [LARGE SCALE GENOMIC DNA]</scope>
    <source>
        <strain evidence="14 15">MAFF 305830</strain>
    </source>
</reference>
<evidence type="ECO:0000256" key="3">
    <source>
        <dbReference type="ARBA" id="ARBA00022679"/>
    </source>
</evidence>
<dbReference type="GO" id="GO:0008024">
    <property type="term" value="C:cyclin/CDK positive transcription elongation factor complex"/>
    <property type="evidence" value="ECO:0007669"/>
    <property type="project" value="TreeGrafter"/>
</dbReference>
<evidence type="ECO:0000256" key="8">
    <source>
        <dbReference type="ARBA" id="ARBA00048367"/>
    </source>
</evidence>
<comment type="similarity">
    <text evidence="1">Belongs to the protein kinase superfamily. CMGC Ser/Thr protein kinase family. CDC2/CDKX subfamily.</text>
</comment>
<keyword evidence="5" id="KW-0418">Kinase</keyword>
<evidence type="ECO:0000256" key="7">
    <source>
        <dbReference type="ARBA" id="ARBA00047811"/>
    </source>
</evidence>
<sequence length="366" mass="41709">MDSPSKAEPTTPRTSSAIVQPQLPERTRKPDDIYKILSQVGEGTFGKVYKARNQQNGIHVALKRIRMEGEKDGFPVTAMREIKLLQSLKHENVVQLHEMMVSKGLVYMVLEYGHHDLVGVLQQTQMKLQPQHLKSLSQQMLQGLAYLHFKSIIHRDLKASNILVNSAGQLKLADFGLARFYNKRRRLDYTNRVITLWYRPPELLFGATVYGPEVDLWSAGCIFLELFVKKPTFQGNDEIHQLEAIFQVMGTPSTEQWPNLPGLPWYELVKPSVSIENNFHSLFKSWLSPQAIEVAQKMLTFDPSQRVTASDALSHDYFVAEEPLPVSPDLSTLEGEWHELEAKRAKKKRKFVEVESETVAAISSQN</sequence>
<dbReference type="GO" id="GO:0030332">
    <property type="term" value="F:cyclin binding"/>
    <property type="evidence" value="ECO:0007669"/>
    <property type="project" value="TreeGrafter"/>
</dbReference>
<comment type="catalytic activity">
    <reaction evidence="8">
        <text>L-seryl-[protein] + ATP = O-phospho-L-seryl-[protein] + ADP + H(+)</text>
        <dbReference type="Rhea" id="RHEA:17989"/>
        <dbReference type="Rhea" id="RHEA-COMP:9863"/>
        <dbReference type="Rhea" id="RHEA-COMP:11604"/>
        <dbReference type="ChEBI" id="CHEBI:15378"/>
        <dbReference type="ChEBI" id="CHEBI:29999"/>
        <dbReference type="ChEBI" id="CHEBI:30616"/>
        <dbReference type="ChEBI" id="CHEBI:83421"/>
        <dbReference type="ChEBI" id="CHEBI:456216"/>
        <dbReference type="EC" id="2.7.11.22"/>
    </reaction>
</comment>
<dbReference type="Proteomes" id="UP000054097">
    <property type="component" value="Unassembled WGS sequence"/>
</dbReference>
<dbReference type="AlphaFoldDB" id="A0A0C2X5N3"/>
<dbReference type="FunFam" id="1.10.510.10:FF:000415">
    <property type="entry name" value="CMGC/CDK/CRK7 protein kinase, variant"/>
    <property type="match status" value="1"/>
</dbReference>
<accession>A0A0C2X5N3</accession>
<evidence type="ECO:0000256" key="6">
    <source>
        <dbReference type="ARBA" id="ARBA00022840"/>
    </source>
</evidence>
<evidence type="ECO:0000259" key="13">
    <source>
        <dbReference type="PROSITE" id="PS50011"/>
    </source>
</evidence>
<dbReference type="CDD" id="cd07840">
    <property type="entry name" value="STKc_CDK9_like"/>
    <property type="match status" value="1"/>
</dbReference>
<evidence type="ECO:0000256" key="9">
    <source>
        <dbReference type="ARBA" id="ARBA00049280"/>
    </source>
</evidence>
<evidence type="ECO:0000313" key="15">
    <source>
        <dbReference type="Proteomes" id="UP000054097"/>
    </source>
</evidence>
<dbReference type="HOGENOM" id="CLU_000288_181_1_1"/>
<dbReference type="GO" id="GO:0032968">
    <property type="term" value="P:positive regulation of transcription elongation by RNA polymerase II"/>
    <property type="evidence" value="ECO:0007669"/>
    <property type="project" value="TreeGrafter"/>
</dbReference>
<dbReference type="Gene3D" id="1.10.510.10">
    <property type="entry name" value="Transferase(Phosphotransferase) domain 1"/>
    <property type="match status" value="1"/>
</dbReference>
<proteinExistence type="inferred from homology"/>
<dbReference type="InterPro" id="IPR000719">
    <property type="entry name" value="Prot_kinase_dom"/>
</dbReference>
<evidence type="ECO:0000256" key="5">
    <source>
        <dbReference type="ARBA" id="ARBA00022777"/>
    </source>
</evidence>
<evidence type="ECO:0000313" key="14">
    <source>
        <dbReference type="EMBL" id="KIM33438.1"/>
    </source>
</evidence>
<gene>
    <name evidence="14" type="ORF">M408DRAFT_61109</name>
</gene>
<dbReference type="SMART" id="SM00220">
    <property type="entry name" value="S_TKc"/>
    <property type="match status" value="1"/>
</dbReference>
<dbReference type="GO" id="GO:0008353">
    <property type="term" value="F:RNA polymerase II CTD heptapeptide repeat kinase activity"/>
    <property type="evidence" value="ECO:0007669"/>
    <property type="project" value="UniProtKB-EC"/>
</dbReference>
<dbReference type="PANTHER" id="PTHR24056">
    <property type="entry name" value="CELL DIVISION PROTEIN KINASE"/>
    <property type="match status" value="1"/>
</dbReference>
<keyword evidence="3" id="KW-0808">Transferase</keyword>
<evidence type="ECO:0000256" key="11">
    <source>
        <dbReference type="RuleBase" id="RU000304"/>
    </source>
</evidence>
<dbReference type="InterPro" id="IPR017441">
    <property type="entry name" value="Protein_kinase_ATP_BS"/>
</dbReference>
<evidence type="ECO:0000256" key="1">
    <source>
        <dbReference type="ARBA" id="ARBA00006485"/>
    </source>
</evidence>
<dbReference type="PROSITE" id="PS00107">
    <property type="entry name" value="PROTEIN_KINASE_ATP"/>
    <property type="match status" value="1"/>
</dbReference>